<accession>A0AAV3U8A9</accession>
<dbReference type="PANTHER" id="PTHR33840">
    <property type="match status" value="1"/>
</dbReference>
<dbReference type="Proteomes" id="UP001409585">
    <property type="component" value="Unassembled WGS sequence"/>
</dbReference>
<reference evidence="3" key="1">
    <citation type="journal article" date="2019" name="Int. J. Syst. Evol. Microbiol.">
        <title>The Global Catalogue of Microorganisms (GCM) 10K type strain sequencing project: providing services to taxonomists for standard genome sequencing and annotation.</title>
        <authorList>
            <consortium name="The Broad Institute Genomics Platform"/>
            <consortium name="The Broad Institute Genome Sequencing Center for Infectious Disease"/>
            <person name="Wu L."/>
            <person name="Ma J."/>
        </authorList>
    </citation>
    <scope>NUCLEOTIDE SEQUENCE [LARGE SCALE GENOMIC DNA]</scope>
    <source>
        <strain evidence="3">JCM 19134</strain>
    </source>
</reference>
<comment type="caution">
    <text evidence="2">The sequence shown here is derived from an EMBL/GenBank/DDBJ whole genome shotgun (WGS) entry which is preliminary data.</text>
</comment>
<evidence type="ECO:0000313" key="2">
    <source>
        <dbReference type="EMBL" id="GAA4957568.1"/>
    </source>
</evidence>
<dbReference type="RefSeq" id="WP_345427111.1">
    <property type="nucleotide sequence ID" value="NZ_AP031496.1"/>
</dbReference>
<name>A0AAV3U8A9_9ALTE</name>
<dbReference type="AlphaFoldDB" id="A0AAV3U8A9"/>
<proteinExistence type="predicted"/>
<organism evidence="2 3">
    <name type="scientific">Halioxenophilus aromaticivorans</name>
    <dbReference type="NCBI Taxonomy" id="1306992"/>
    <lineage>
        <taxon>Bacteria</taxon>
        <taxon>Pseudomonadati</taxon>
        <taxon>Pseudomonadota</taxon>
        <taxon>Gammaproteobacteria</taxon>
        <taxon>Alteromonadales</taxon>
        <taxon>Alteromonadaceae</taxon>
        <taxon>Halioxenophilus</taxon>
    </lineage>
</organism>
<sequence length="523" mass="58959">MKRIIVCCDGTWNDLDMRYITNVGRLVQCLGKTGKSKSTSVKQSVYYDDGVGAAASGVRRALEGVTGIGIDEQIYSAYRHICINYEPGDEICLFGFSRGAFAVRSIAGMIGRLGLVAPTNLKHLSQAMDVYRNKNTKQQNTFKKQQASFSNVKVTLLGCWDTVGALGIPDKIPFFPLDNIFRKRYEFHDTELGNHIERALHAVAIDERRKEFGVTMMNKPKGAPASQKLIQTWFPGDHGCVGGGSWEKRAFSNHCLKWMIDQAQSLGIDLGANVDLLHDAAITDPGVFFSQQINIIYGRKDRPMPDKLVQWKDIDATAKYRWQELPDYRPSVLKRRFKKQLDAWQASEVRVPAQEVTSLATDQSLPVRVFSKDLVNRSYVQVSQGERLIIMVNRVQVWKDGGLDPCDIQGWNTITGSDAKPAYKDGEQVDSGALKKRFIRSANSKRVVKTADWFELIISCGEDNYERLAIKQPKLEAEPYAIEYQAKRDGELLFTANDLSHTINAIDKYDNNTGWVWLTVTKR</sequence>
<evidence type="ECO:0000313" key="3">
    <source>
        <dbReference type="Proteomes" id="UP001409585"/>
    </source>
</evidence>
<evidence type="ECO:0000259" key="1">
    <source>
        <dbReference type="Pfam" id="PF09994"/>
    </source>
</evidence>
<protein>
    <recommendedName>
        <fullName evidence="1">T6SS Phospholipase effector Tle1-like catalytic domain-containing protein</fullName>
    </recommendedName>
</protein>
<dbReference type="PANTHER" id="PTHR33840:SF1">
    <property type="entry name" value="TLE1 PHOSPHOLIPASE DOMAIN-CONTAINING PROTEIN"/>
    <property type="match status" value="1"/>
</dbReference>
<dbReference type="InterPro" id="IPR018712">
    <property type="entry name" value="Tle1-like_cat"/>
</dbReference>
<feature type="domain" description="T6SS Phospholipase effector Tle1-like catalytic" evidence="1">
    <location>
        <begin position="2"/>
        <end position="262"/>
    </location>
</feature>
<keyword evidence="3" id="KW-1185">Reference proteome</keyword>
<dbReference type="Pfam" id="PF09994">
    <property type="entry name" value="T6SS_Tle1-like_cat"/>
    <property type="match status" value="1"/>
</dbReference>
<dbReference type="EMBL" id="BAABLX010000075">
    <property type="protein sequence ID" value="GAA4957568.1"/>
    <property type="molecule type" value="Genomic_DNA"/>
</dbReference>
<gene>
    <name evidence="2" type="ORF">GCM10025791_42640</name>
</gene>